<dbReference type="OrthoDB" id="35957at10239"/>
<dbReference type="EMBL" id="DQ340064">
    <property type="protein sequence ID" value="ACD47103.1"/>
    <property type="molecule type" value="Genomic_DNA"/>
</dbReference>
<dbReference type="KEGG" id="vg:5666718"/>
<accession>B2VQ45</accession>
<dbReference type="Proteomes" id="UP000006664">
    <property type="component" value="Segment"/>
</dbReference>
<name>B2VQ45_9CAUD</name>
<dbReference type="GeneID" id="5666718"/>
<reference evidence="1 2" key="1">
    <citation type="journal article" date="2009" name="Res. Microbiol.">
        <title>Genomic and proteomic characterization of a thermophilic Geobacillus bacteriophage GBSV1.</title>
        <authorList>
            <person name="Liu B."/>
            <person name="Zhou F."/>
            <person name="Wu S."/>
            <person name="Xu Y."/>
            <person name="Zhang X."/>
        </authorList>
    </citation>
    <scope>NUCLEOTIDE SEQUENCE [LARGE SCALE GENOMIC DNA]</scope>
</reference>
<organism evidence="1 2">
    <name type="scientific">Geobacillus phage GBSV1</name>
    <dbReference type="NCBI Taxonomy" id="365048"/>
    <lineage>
        <taxon>Viruses</taxon>
        <taxon>Duplodnaviria</taxon>
        <taxon>Heunggongvirae</taxon>
        <taxon>Uroviricota</taxon>
        <taxon>Caudoviricetes</taxon>
        <taxon>Svunavirus</taxon>
        <taxon>Svunavirus GBSV1</taxon>
    </lineage>
</organism>
<protein>
    <submittedName>
        <fullName evidence="1">Uncharacterized protein</fullName>
    </submittedName>
</protein>
<evidence type="ECO:0000313" key="1">
    <source>
        <dbReference type="EMBL" id="ACD47103.1"/>
    </source>
</evidence>
<keyword evidence="2" id="KW-1185">Reference proteome</keyword>
<proteinExistence type="predicted"/>
<evidence type="ECO:0000313" key="2">
    <source>
        <dbReference type="Proteomes" id="UP000006664"/>
    </source>
</evidence>
<sequence length="53" mass="6482">MAMYPYSDKEKAQRAYERHKCKNCIWAKWQVPYLVSCPFVRCVRMSEFDEKVM</sequence>
<dbReference type="RefSeq" id="YP_001504370.1">
    <property type="nucleotide sequence ID" value="NC_008376.2"/>
</dbReference>